<dbReference type="CDD" id="cd02440">
    <property type="entry name" value="AdoMet_MTases"/>
    <property type="match status" value="1"/>
</dbReference>
<keyword evidence="3" id="KW-1185">Reference proteome</keyword>
<dbReference type="InterPro" id="IPR000241">
    <property type="entry name" value="RlmKL-like_Mtase"/>
</dbReference>
<sequence length="324" mass="35007">MLLDRPVQDQIVLTTVGGAEDLIEGLDVVGRSDGAVTCRIDGPLQALYDARLYMTAAVPLADPAAVLRSAESGVLSALEGPIRFRIAPGTPDARALWDLLVDKLGWSENTSDWAVNFVPGVGGSGWLAEIGPLHWSRHYPPELERLPWSTKPVVAEVMIRLAKVGTEHHLLDPFCGTGTILLAAHPFAYGRLIGSDRDEKAIELARGNLSRAGVRADLSVGPAEKLAVASGSIDRVVSNLPFGKLVGSHGDNAKLYPAMLKEIARVLRPDGRAVLLTEDKRLLKDSVARTPEVKIVRERLLKYSGATPTVFVLSGTRKRQNRRA</sequence>
<dbReference type="RefSeq" id="WP_344169141.1">
    <property type="nucleotide sequence ID" value="NZ_BAAANC010000001.1"/>
</dbReference>
<gene>
    <name evidence="2" type="ORF">GCM10009741_06830</name>
</gene>
<name>A0ABN2A6K8_9ACTN</name>
<dbReference type="Pfam" id="PF01170">
    <property type="entry name" value="UPF0020"/>
    <property type="match status" value="1"/>
</dbReference>
<dbReference type="SUPFAM" id="SSF53335">
    <property type="entry name" value="S-adenosyl-L-methionine-dependent methyltransferases"/>
    <property type="match status" value="1"/>
</dbReference>
<evidence type="ECO:0000313" key="2">
    <source>
        <dbReference type="EMBL" id="GAA1512003.1"/>
    </source>
</evidence>
<protein>
    <recommendedName>
        <fullName evidence="1">Ribosomal RNA large subunit methyltransferase K/L-like methyltransferase domain-containing protein</fullName>
    </recommendedName>
</protein>
<evidence type="ECO:0000313" key="3">
    <source>
        <dbReference type="Proteomes" id="UP001500363"/>
    </source>
</evidence>
<dbReference type="EMBL" id="BAAANC010000001">
    <property type="protein sequence ID" value="GAA1512003.1"/>
    <property type="molecule type" value="Genomic_DNA"/>
</dbReference>
<evidence type="ECO:0000259" key="1">
    <source>
        <dbReference type="Pfam" id="PF01170"/>
    </source>
</evidence>
<dbReference type="Gene3D" id="3.40.50.150">
    <property type="entry name" value="Vaccinia Virus protein VP39"/>
    <property type="match status" value="1"/>
</dbReference>
<dbReference type="PANTHER" id="PTHR14911">
    <property type="entry name" value="THUMP DOMAIN-CONTAINING"/>
    <property type="match status" value="1"/>
</dbReference>
<dbReference type="PANTHER" id="PTHR14911:SF13">
    <property type="entry name" value="TRNA (GUANINE(6)-N2)-METHYLTRANSFERASE THUMP3"/>
    <property type="match status" value="1"/>
</dbReference>
<reference evidence="2 3" key="1">
    <citation type="journal article" date="2019" name="Int. J. Syst. Evol. Microbiol.">
        <title>The Global Catalogue of Microorganisms (GCM) 10K type strain sequencing project: providing services to taxonomists for standard genome sequencing and annotation.</title>
        <authorList>
            <consortium name="The Broad Institute Genomics Platform"/>
            <consortium name="The Broad Institute Genome Sequencing Center for Infectious Disease"/>
            <person name="Wu L."/>
            <person name="Ma J."/>
        </authorList>
    </citation>
    <scope>NUCLEOTIDE SEQUENCE [LARGE SCALE GENOMIC DNA]</scope>
    <source>
        <strain evidence="2 3">JCM 14303</strain>
    </source>
</reference>
<dbReference type="PRINTS" id="PR00507">
    <property type="entry name" value="N12N6MTFRASE"/>
</dbReference>
<feature type="domain" description="Ribosomal RNA large subunit methyltransferase K/L-like methyltransferase" evidence="1">
    <location>
        <begin position="151"/>
        <end position="303"/>
    </location>
</feature>
<accession>A0ABN2A6K8</accession>
<organism evidence="2 3">
    <name type="scientific">Kribbella lupini</name>
    <dbReference type="NCBI Taxonomy" id="291602"/>
    <lineage>
        <taxon>Bacteria</taxon>
        <taxon>Bacillati</taxon>
        <taxon>Actinomycetota</taxon>
        <taxon>Actinomycetes</taxon>
        <taxon>Propionibacteriales</taxon>
        <taxon>Kribbellaceae</taxon>
        <taxon>Kribbella</taxon>
    </lineage>
</organism>
<dbReference type="InterPro" id="IPR029063">
    <property type="entry name" value="SAM-dependent_MTases_sf"/>
</dbReference>
<dbReference type="Proteomes" id="UP001500363">
    <property type="component" value="Unassembled WGS sequence"/>
</dbReference>
<comment type="caution">
    <text evidence="2">The sequence shown here is derived from an EMBL/GenBank/DDBJ whole genome shotgun (WGS) entry which is preliminary data.</text>
</comment>
<proteinExistence type="predicted"/>